<dbReference type="InterPro" id="IPR016032">
    <property type="entry name" value="Sig_transdc_resp-reg_C-effctor"/>
</dbReference>
<dbReference type="Gene3D" id="6.10.250.690">
    <property type="match status" value="1"/>
</dbReference>
<feature type="modified residue" description="4-aspartylphosphate" evidence="4">
    <location>
        <position position="55"/>
    </location>
</feature>
<name>A0A096ACS6_9BACT</name>
<dbReference type="InterPro" id="IPR011006">
    <property type="entry name" value="CheY-like_superfamily"/>
</dbReference>
<evidence type="ECO:0000256" key="3">
    <source>
        <dbReference type="ARBA" id="ARBA00023125"/>
    </source>
</evidence>
<protein>
    <submittedName>
        <fullName evidence="8">Transcriptional regulator</fullName>
    </submittedName>
</protein>
<dbReference type="InterPro" id="IPR039420">
    <property type="entry name" value="WalR-like"/>
</dbReference>
<keyword evidence="2" id="KW-0902">Two-component regulatory system</keyword>
<reference evidence="8 9" key="1">
    <citation type="submission" date="2014-07" db="EMBL/GenBank/DDBJ databases">
        <authorList>
            <person name="McCorrison J."/>
            <person name="Sanka R."/>
            <person name="Torralba M."/>
            <person name="Gillis M."/>
            <person name="Haft D.H."/>
            <person name="Methe B."/>
            <person name="Sutton G."/>
            <person name="Nelson K.E."/>
        </authorList>
    </citation>
    <scope>NUCLEOTIDE SEQUENCE [LARGE SCALE GENOMIC DNA]</scope>
    <source>
        <strain evidence="8 9">DNF00320</strain>
    </source>
</reference>
<dbReference type="SMART" id="SM00448">
    <property type="entry name" value="REC"/>
    <property type="match status" value="1"/>
</dbReference>
<dbReference type="Proteomes" id="UP000029525">
    <property type="component" value="Unassembled WGS sequence"/>
</dbReference>
<dbReference type="InterPro" id="IPR036388">
    <property type="entry name" value="WH-like_DNA-bd_sf"/>
</dbReference>
<dbReference type="GO" id="GO:0032993">
    <property type="term" value="C:protein-DNA complex"/>
    <property type="evidence" value="ECO:0007669"/>
    <property type="project" value="TreeGrafter"/>
</dbReference>
<evidence type="ECO:0000313" key="9">
    <source>
        <dbReference type="Proteomes" id="UP000029525"/>
    </source>
</evidence>
<sequence>MDEKLKILLCEDDENLGTLLSEYLQAKGYEAELCPDGEAGFKAFVKSKFDICVLDVMMPKMDGFALATEIRQANAEIPIIFLTAKQLKEDILEGFKIGADDYITKPFSMEELVFRIEAILRRVRGKKVKEQTLYNLGRFAFDTQKQLLTLDNDPVKITKLTTKENELLALLCAHSNEILQRDYALKTIWIDDNYFNARSMDVYITKLRKHLKPDPNIEIINIHGKGYKLIIPNQE</sequence>
<comment type="caution">
    <text evidence="8">The sequence shown here is derived from an EMBL/GenBank/DDBJ whole genome shotgun (WGS) entry which is preliminary data.</text>
</comment>
<dbReference type="GO" id="GO:0005829">
    <property type="term" value="C:cytosol"/>
    <property type="evidence" value="ECO:0007669"/>
    <property type="project" value="TreeGrafter"/>
</dbReference>
<dbReference type="FunFam" id="3.40.50.2300:FF:000073">
    <property type="entry name" value="DNA-binding response regulator RprY"/>
    <property type="match status" value="1"/>
</dbReference>
<dbReference type="CDD" id="cd17574">
    <property type="entry name" value="REC_OmpR"/>
    <property type="match status" value="1"/>
</dbReference>
<keyword evidence="3 5" id="KW-0238">DNA-binding</keyword>
<evidence type="ECO:0000256" key="5">
    <source>
        <dbReference type="PROSITE-ProRule" id="PRU01091"/>
    </source>
</evidence>
<gene>
    <name evidence="8" type="ORF">HMPREF0647_07085</name>
</gene>
<organism evidence="8 9">
    <name type="scientific">Prevotella bivia DNF00320</name>
    <dbReference type="NCBI Taxonomy" id="1401068"/>
    <lineage>
        <taxon>Bacteria</taxon>
        <taxon>Pseudomonadati</taxon>
        <taxon>Bacteroidota</taxon>
        <taxon>Bacteroidia</taxon>
        <taxon>Bacteroidales</taxon>
        <taxon>Prevotellaceae</taxon>
        <taxon>Prevotella</taxon>
    </lineage>
</organism>
<evidence type="ECO:0000256" key="2">
    <source>
        <dbReference type="ARBA" id="ARBA00023012"/>
    </source>
</evidence>
<proteinExistence type="predicted"/>
<dbReference type="SUPFAM" id="SSF52172">
    <property type="entry name" value="CheY-like"/>
    <property type="match status" value="1"/>
</dbReference>
<evidence type="ECO:0000313" key="8">
    <source>
        <dbReference type="EMBL" id="KGF44326.1"/>
    </source>
</evidence>
<dbReference type="PANTHER" id="PTHR48111:SF40">
    <property type="entry name" value="PHOSPHATE REGULON TRANSCRIPTIONAL REGULATORY PROTEIN PHOB"/>
    <property type="match status" value="1"/>
</dbReference>
<accession>A0A096ACS6</accession>
<dbReference type="InterPro" id="IPR001867">
    <property type="entry name" value="OmpR/PhoB-type_DNA-bd"/>
</dbReference>
<dbReference type="AlphaFoldDB" id="A0A096ACS6"/>
<feature type="domain" description="OmpR/PhoB-type" evidence="7">
    <location>
        <begin position="131"/>
        <end position="231"/>
    </location>
</feature>
<dbReference type="SUPFAM" id="SSF46894">
    <property type="entry name" value="C-terminal effector domain of the bipartite response regulators"/>
    <property type="match status" value="1"/>
</dbReference>
<dbReference type="Gene3D" id="3.40.50.2300">
    <property type="match status" value="1"/>
</dbReference>
<dbReference type="PROSITE" id="PS51755">
    <property type="entry name" value="OMPR_PHOB"/>
    <property type="match status" value="1"/>
</dbReference>
<dbReference type="InterPro" id="IPR001789">
    <property type="entry name" value="Sig_transdc_resp-reg_receiver"/>
</dbReference>
<feature type="DNA-binding region" description="OmpR/PhoB-type" evidence="5">
    <location>
        <begin position="131"/>
        <end position="231"/>
    </location>
</feature>
<evidence type="ECO:0000256" key="1">
    <source>
        <dbReference type="ARBA" id="ARBA00022553"/>
    </source>
</evidence>
<dbReference type="GO" id="GO:0006355">
    <property type="term" value="P:regulation of DNA-templated transcription"/>
    <property type="evidence" value="ECO:0007669"/>
    <property type="project" value="InterPro"/>
</dbReference>
<evidence type="ECO:0000259" key="6">
    <source>
        <dbReference type="PROSITE" id="PS50110"/>
    </source>
</evidence>
<dbReference type="RefSeq" id="WP_004336919.1">
    <property type="nucleotide sequence ID" value="NZ_JRNQ01000042.1"/>
</dbReference>
<keyword evidence="1 4" id="KW-0597">Phosphoprotein</keyword>
<dbReference type="EMBL" id="JRNQ01000042">
    <property type="protein sequence ID" value="KGF44326.1"/>
    <property type="molecule type" value="Genomic_DNA"/>
</dbReference>
<dbReference type="GO" id="GO:0000976">
    <property type="term" value="F:transcription cis-regulatory region binding"/>
    <property type="evidence" value="ECO:0007669"/>
    <property type="project" value="TreeGrafter"/>
</dbReference>
<dbReference type="OrthoDB" id="9790442at2"/>
<dbReference type="Gene3D" id="1.10.10.10">
    <property type="entry name" value="Winged helix-like DNA-binding domain superfamily/Winged helix DNA-binding domain"/>
    <property type="match status" value="1"/>
</dbReference>
<dbReference type="Pfam" id="PF00072">
    <property type="entry name" value="Response_reg"/>
    <property type="match status" value="1"/>
</dbReference>
<feature type="domain" description="Response regulatory" evidence="6">
    <location>
        <begin position="6"/>
        <end position="120"/>
    </location>
</feature>
<dbReference type="GO" id="GO:0000156">
    <property type="term" value="F:phosphorelay response regulator activity"/>
    <property type="evidence" value="ECO:0007669"/>
    <property type="project" value="TreeGrafter"/>
</dbReference>
<dbReference type="GeneID" id="78529817"/>
<dbReference type="PANTHER" id="PTHR48111">
    <property type="entry name" value="REGULATOR OF RPOS"/>
    <property type="match status" value="1"/>
</dbReference>
<dbReference type="CDD" id="cd00383">
    <property type="entry name" value="trans_reg_C"/>
    <property type="match status" value="1"/>
</dbReference>
<evidence type="ECO:0000259" key="7">
    <source>
        <dbReference type="PROSITE" id="PS51755"/>
    </source>
</evidence>
<dbReference type="Pfam" id="PF00486">
    <property type="entry name" value="Trans_reg_C"/>
    <property type="match status" value="1"/>
</dbReference>
<dbReference type="PROSITE" id="PS50110">
    <property type="entry name" value="RESPONSE_REGULATORY"/>
    <property type="match status" value="1"/>
</dbReference>
<dbReference type="SMART" id="SM00862">
    <property type="entry name" value="Trans_reg_C"/>
    <property type="match status" value="1"/>
</dbReference>
<evidence type="ECO:0000256" key="4">
    <source>
        <dbReference type="PROSITE-ProRule" id="PRU00169"/>
    </source>
</evidence>